<dbReference type="InterPro" id="IPR000380">
    <property type="entry name" value="Topo_IA"/>
</dbReference>
<protein>
    <recommendedName>
        <fullName evidence="8">DNA topoisomerase 1</fullName>
        <ecNumber evidence="8">5.6.2.1</ecNumber>
    </recommendedName>
    <alternativeName>
        <fullName evidence="8">DNA topoisomerase I</fullName>
    </alternativeName>
</protein>
<dbReference type="SUPFAM" id="SSF56712">
    <property type="entry name" value="Prokaryotic type I DNA topoisomerase"/>
    <property type="match status" value="1"/>
</dbReference>
<dbReference type="Gene3D" id="1.10.460.10">
    <property type="entry name" value="Topoisomerase I, domain 2"/>
    <property type="match status" value="1"/>
</dbReference>
<evidence type="ECO:0000256" key="3">
    <source>
        <dbReference type="ARBA" id="ARBA00022723"/>
    </source>
</evidence>
<dbReference type="InterPro" id="IPR034149">
    <property type="entry name" value="TOPRIM_TopoI"/>
</dbReference>
<evidence type="ECO:0000313" key="13">
    <source>
        <dbReference type="Proteomes" id="UP000237819"/>
    </source>
</evidence>
<dbReference type="PRINTS" id="PR00417">
    <property type="entry name" value="PRTPISMRASEI"/>
</dbReference>
<comment type="subunit">
    <text evidence="8">Monomer.</text>
</comment>
<dbReference type="InterPro" id="IPR025589">
    <property type="entry name" value="Toprim_C_rpt"/>
</dbReference>
<dbReference type="RefSeq" id="WP_105334775.1">
    <property type="nucleotide sequence ID" value="NZ_PUHZ01000008.1"/>
</dbReference>
<dbReference type="NCBIfam" id="TIGR01051">
    <property type="entry name" value="topA_bact"/>
    <property type="match status" value="1"/>
</dbReference>
<comment type="caution">
    <text evidence="12">The sequence shown here is derived from an EMBL/GenBank/DDBJ whole genome shotgun (WGS) entry which is preliminary data.</text>
</comment>
<feature type="compositionally biased region" description="Basic residues" evidence="9">
    <location>
        <begin position="880"/>
        <end position="896"/>
    </location>
</feature>
<dbReference type="PROSITE" id="PS50880">
    <property type="entry name" value="TOPRIM"/>
    <property type="match status" value="1"/>
</dbReference>
<dbReference type="GO" id="GO:0003917">
    <property type="term" value="F:DNA topoisomerase type I (single strand cut, ATP-independent) activity"/>
    <property type="evidence" value="ECO:0007669"/>
    <property type="project" value="UniProtKB-UniRule"/>
</dbReference>
<feature type="site" description="Interaction with DNA" evidence="8">
    <location>
        <position position="159"/>
    </location>
</feature>
<accession>A0A2S8GQD2</accession>
<dbReference type="Pfam" id="PF01131">
    <property type="entry name" value="Topoisom_bac"/>
    <property type="match status" value="1"/>
</dbReference>
<evidence type="ECO:0000256" key="6">
    <source>
        <dbReference type="ARBA" id="ARBA00023125"/>
    </source>
</evidence>
<evidence type="ECO:0000256" key="7">
    <source>
        <dbReference type="ARBA" id="ARBA00023235"/>
    </source>
</evidence>
<feature type="compositionally biased region" description="Basic residues" evidence="9">
    <location>
        <begin position="905"/>
        <end position="918"/>
    </location>
</feature>
<comment type="similarity">
    <text evidence="2 8">Belongs to the type IA topoisomerase family.</text>
</comment>
<feature type="site" description="Interaction with DNA" evidence="8">
    <location>
        <position position="525"/>
    </location>
</feature>
<dbReference type="InterPro" id="IPR005733">
    <property type="entry name" value="TopoI_bac-type"/>
</dbReference>
<evidence type="ECO:0000256" key="2">
    <source>
        <dbReference type="ARBA" id="ARBA00009446"/>
    </source>
</evidence>
<feature type="site" description="Interaction with DNA" evidence="8">
    <location>
        <position position="168"/>
    </location>
</feature>
<dbReference type="InterPro" id="IPR013826">
    <property type="entry name" value="Topo_IA_cen_sub3"/>
</dbReference>
<sequence>MAKAAKPSKNALVIVESPAKARTISKYLGSGYTVEASIGHVRDLPHGAKEMPEKFKNEEWSYLGVNVNENFDPVYIVPPGKKQQVTKLKKLLKEADELYLATDEDREGEAISWHLQEILQPKVPVHRLVFHEITKEAILNAVAHPRTIDDGLVRAQETRRILDRLYGYEVSPLLWYKVRPRLSAGRVQSVAVRLIVERERERMAFHSATYWDLVGTFIADGKKFNAVLTEADGRRIPSGKDFDTTNGTLKNPGVMLLLDEKGANDLLARLQTAQFSVESLENKPYTNKPAAPFTTSTLQQEANRKLGFTARHTMRIAQSLYENGHITYMRTDSTNLAEVAIDAARDLVKSEYGADYLPEKPRVYSSKVKNAQEAHEAIRPAGHPFQKPEALKGTLNHDEFRLFELIWKRTIASQMADARGFRIAITLAGGGAKFYVSGKTIEFPGFLRAYVEGSDDPDAELADRETLLPTMTQGQPVDKEVFDPKSHTTQPPSRFSEASLTRTLEEMGIGRPSTYASIIDTILDREYVFKKGTALAPTWLGFAVAKLLEEHLPKLVDYQFTAKMEDDLDAISRGEADQNSYLRDFYFGQNEHGLKEIVQGKIKDVDARVVNSISLGAPEAGPHQEEVVVRVGRYGPFVEQGERRGSIPSDLAPDEVTLEKAIELLDKAQLGDEPLGYDPETGRPVFIKTGRFGDYVQLGLLETDEEPLEEEEEKPKGKKGKAADKEKPKNASLLKGMQAGDVTLEIALRLLSLPREVGVHPELNEPIIAQNGRFGPYIKCGSETRSLGDVSPLDVTMEQSIALLAQPKQGGRGRAAPKEPLRTFDPSPVTEEVIKLMEGRYGPYLTDGQTNASLPKGTTVEEVTFDQAVSLLAERAAKAPPKKKKAAKKKAAKKATTKTATAKKTTAKKAPAKKKTTKKATAEAKPKKPKNTDKW</sequence>
<dbReference type="Gene3D" id="2.70.20.10">
    <property type="entry name" value="Topoisomerase I, domain 3"/>
    <property type="match status" value="1"/>
</dbReference>
<keyword evidence="6 8" id="KW-0238">DNA-binding</keyword>
<keyword evidence="3" id="KW-0479">Metal-binding</keyword>
<dbReference type="GO" id="GO:0006265">
    <property type="term" value="P:DNA topological change"/>
    <property type="evidence" value="ECO:0007669"/>
    <property type="project" value="UniProtKB-UniRule"/>
</dbReference>
<dbReference type="SMART" id="SM00493">
    <property type="entry name" value="TOPRIM"/>
    <property type="match status" value="1"/>
</dbReference>
<evidence type="ECO:0000259" key="11">
    <source>
        <dbReference type="PROSITE" id="PS52039"/>
    </source>
</evidence>
<feature type="site" description="Interaction with DNA" evidence="8">
    <location>
        <position position="175"/>
    </location>
</feature>
<dbReference type="Pfam" id="PF13368">
    <property type="entry name" value="Toprim_C_rpt"/>
    <property type="match status" value="4"/>
</dbReference>
<dbReference type="GO" id="GO:0003677">
    <property type="term" value="F:DNA binding"/>
    <property type="evidence" value="ECO:0007669"/>
    <property type="project" value="UniProtKB-KW"/>
</dbReference>
<dbReference type="Gene3D" id="3.40.50.140">
    <property type="match status" value="1"/>
</dbReference>
<keyword evidence="4" id="KW-0460">Magnesium</keyword>
<organism evidence="12 13">
    <name type="scientific">Blastopirellula marina</name>
    <dbReference type="NCBI Taxonomy" id="124"/>
    <lineage>
        <taxon>Bacteria</taxon>
        <taxon>Pseudomonadati</taxon>
        <taxon>Planctomycetota</taxon>
        <taxon>Planctomycetia</taxon>
        <taxon>Pirellulales</taxon>
        <taxon>Pirellulaceae</taxon>
        <taxon>Blastopirellula</taxon>
    </lineage>
</organism>
<feature type="site" description="Interaction with DNA" evidence="8">
    <location>
        <position position="163"/>
    </location>
</feature>
<feature type="region of interest" description="Disordered" evidence="9">
    <location>
        <begin position="700"/>
        <end position="732"/>
    </location>
</feature>
<reference evidence="12 13" key="1">
    <citation type="submission" date="2018-02" db="EMBL/GenBank/DDBJ databases">
        <title>Comparative genomes isolates from brazilian mangrove.</title>
        <authorList>
            <person name="Araujo J.E."/>
            <person name="Taketani R.G."/>
            <person name="Silva M.C.P."/>
            <person name="Loureco M.V."/>
            <person name="Andreote F.D."/>
        </authorList>
    </citation>
    <scope>NUCLEOTIDE SEQUENCE [LARGE SCALE GENOMIC DNA]</scope>
    <source>
        <strain evidence="12 13">Nap-Phe MGV</strain>
    </source>
</reference>
<feature type="compositionally biased region" description="Basic and acidic residues" evidence="9">
    <location>
        <begin position="920"/>
        <end position="935"/>
    </location>
</feature>
<proteinExistence type="inferred from homology"/>
<feature type="region of interest" description="Interaction with DNA" evidence="8">
    <location>
        <begin position="183"/>
        <end position="188"/>
    </location>
</feature>
<dbReference type="InterPro" id="IPR013825">
    <property type="entry name" value="Topo_IA_cen_sub2"/>
</dbReference>
<keyword evidence="5 8" id="KW-0799">Topoisomerase</keyword>
<dbReference type="InterPro" id="IPR023405">
    <property type="entry name" value="Topo_IA_core_domain"/>
</dbReference>
<dbReference type="SMART" id="SM00436">
    <property type="entry name" value="TOP1Bc"/>
    <property type="match status" value="1"/>
</dbReference>
<dbReference type="GO" id="GO:0046872">
    <property type="term" value="F:metal ion binding"/>
    <property type="evidence" value="ECO:0007669"/>
    <property type="project" value="UniProtKB-KW"/>
</dbReference>
<dbReference type="InterPro" id="IPR013824">
    <property type="entry name" value="Topo_IA_cen_sub1"/>
</dbReference>
<dbReference type="SMART" id="SM00437">
    <property type="entry name" value="TOP1Ac"/>
    <property type="match status" value="1"/>
</dbReference>
<dbReference type="Proteomes" id="UP000237819">
    <property type="component" value="Unassembled WGS sequence"/>
</dbReference>
<dbReference type="CDD" id="cd00186">
    <property type="entry name" value="TOP1Ac"/>
    <property type="match status" value="1"/>
</dbReference>
<dbReference type="PANTHER" id="PTHR42785">
    <property type="entry name" value="DNA TOPOISOMERASE, TYPE IA, CORE"/>
    <property type="match status" value="1"/>
</dbReference>
<feature type="domain" description="Topo IA-type catalytic" evidence="11">
    <location>
        <begin position="149"/>
        <end position="595"/>
    </location>
</feature>
<dbReference type="PANTHER" id="PTHR42785:SF1">
    <property type="entry name" value="DNA TOPOISOMERASE"/>
    <property type="match status" value="1"/>
</dbReference>
<evidence type="ECO:0000313" key="12">
    <source>
        <dbReference type="EMBL" id="PQO46648.1"/>
    </source>
</evidence>
<evidence type="ECO:0000256" key="5">
    <source>
        <dbReference type="ARBA" id="ARBA00023029"/>
    </source>
</evidence>
<dbReference type="CDD" id="cd03363">
    <property type="entry name" value="TOPRIM_TopoIA_TopoI"/>
    <property type="match status" value="1"/>
</dbReference>
<feature type="compositionally biased region" description="Polar residues" evidence="9">
    <location>
        <begin position="487"/>
        <end position="496"/>
    </location>
</feature>
<dbReference type="InterPro" id="IPR003601">
    <property type="entry name" value="Topo_IA_2"/>
</dbReference>
<dbReference type="InterPro" id="IPR006171">
    <property type="entry name" value="TOPRIM_dom"/>
</dbReference>
<comment type="function">
    <text evidence="8">Releases the supercoiling and torsional tension of DNA, which is introduced during the DNA replication and transcription, by transiently cleaving and rejoining one strand of the DNA duplex. Introduces a single-strand break via transesterification at a target site in duplex DNA. The scissile phosphodiester is attacked by the catalytic tyrosine of the enzyme, resulting in the formation of a DNA-(5'-phosphotyrosyl)-enzyme intermediate and the expulsion of a 3'-OH DNA strand. The free DNA strand then undergoes passage around the unbroken strand, thus removing DNA supercoils. Finally, in the religation step, the DNA 3'-OH attacks the covalent intermediate to expel the active-site tyrosine and restore the DNA phosphodiester backbone.</text>
</comment>
<feature type="site" description="Interaction with DNA" evidence="8">
    <location>
        <position position="330"/>
    </location>
</feature>
<comment type="catalytic activity">
    <reaction evidence="1 8">
        <text>ATP-independent breakage of single-stranded DNA, followed by passage and rejoining.</text>
        <dbReference type="EC" id="5.6.2.1"/>
    </reaction>
</comment>
<dbReference type="InterPro" id="IPR028612">
    <property type="entry name" value="Topoisom_1_IA"/>
</dbReference>
<dbReference type="PROSITE" id="PS00396">
    <property type="entry name" value="TOPO_IA_1"/>
    <property type="match status" value="1"/>
</dbReference>
<dbReference type="InterPro" id="IPR003602">
    <property type="entry name" value="Topo_IA_DNA-bd_dom"/>
</dbReference>
<feature type="compositionally biased region" description="Acidic residues" evidence="9">
    <location>
        <begin position="702"/>
        <end position="712"/>
    </location>
</feature>
<evidence type="ECO:0000256" key="1">
    <source>
        <dbReference type="ARBA" id="ARBA00000213"/>
    </source>
</evidence>
<feature type="site" description="Interaction with DNA" evidence="8">
    <location>
        <position position="40"/>
    </location>
</feature>
<feature type="region of interest" description="Disordered" evidence="9">
    <location>
        <begin position="875"/>
        <end position="935"/>
    </location>
</feature>
<feature type="domain" description="Toprim" evidence="10">
    <location>
        <begin position="10"/>
        <end position="134"/>
    </location>
</feature>
<dbReference type="Gene3D" id="1.10.290.10">
    <property type="entry name" value="Topoisomerase I, domain 4"/>
    <property type="match status" value="1"/>
</dbReference>
<dbReference type="Pfam" id="PF01751">
    <property type="entry name" value="Toprim"/>
    <property type="match status" value="1"/>
</dbReference>
<feature type="region of interest" description="Disordered" evidence="9">
    <location>
        <begin position="476"/>
        <end position="496"/>
    </location>
</feature>
<feature type="compositionally biased region" description="Basic and acidic residues" evidence="9">
    <location>
        <begin position="477"/>
        <end position="486"/>
    </location>
</feature>
<dbReference type="PROSITE" id="PS52039">
    <property type="entry name" value="TOPO_IA_2"/>
    <property type="match status" value="1"/>
</dbReference>
<evidence type="ECO:0000256" key="9">
    <source>
        <dbReference type="SAM" id="MobiDB-lite"/>
    </source>
</evidence>
<dbReference type="InterPro" id="IPR013497">
    <property type="entry name" value="Topo_IA_cen"/>
</dbReference>
<evidence type="ECO:0000256" key="8">
    <source>
        <dbReference type="HAMAP-Rule" id="MF_00952"/>
    </source>
</evidence>
<dbReference type="HAMAP" id="MF_00952">
    <property type="entry name" value="Topoisom_1_prok"/>
    <property type="match status" value="1"/>
</dbReference>
<keyword evidence="7 8" id="KW-0413">Isomerase</keyword>
<dbReference type="EMBL" id="PUHZ01000008">
    <property type="protein sequence ID" value="PQO46648.1"/>
    <property type="molecule type" value="Genomic_DNA"/>
</dbReference>
<gene>
    <name evidence="8 12" type="primary">topA</name>
    <name evidence="12" type="ORF">C5Y93_07385</name>
</gene>
<dbReference type="OrthoDB" id="9804262at2"/>
<feature type="site" description="Interaction with DNA" evidence="8">
    <location>
        <position position="160"/>
    </location>
</feature>
<name>A0A2S8GQD2_9BACT</name>
<feature type="active site" description="O-(5'-phospho-DNA)-tyrosine intermediate" evidence="8">
    <location>
        <position position="328"/>
    </location>
</feature>
<dbReference type="AlphaFoldDB" id="A0A2S8GQD2"/>
<dbReference type="InterPro" id="IPR023406">
    <property type="entry name" value="Topo_IA_AS"/>
</dbReference>
<evidence type="ECO:0000259" key="10">
    <source>
        <dbReference type="PROSITE" id="PS50880"/>
    </source>
</evidence>
<dbReference type="EC" id="5.6.2.1" evidence="8"/>
<evidence type="ECO:0000256" key="4">
    <source>
        <dbReference type="ARBA" id="ARBA00022842"/>
    </source>
</evidence>